<dbReference type="GO" id="GO:0060628">
    <property type="term" value="P:regulation of ER to Golgi vesicle-mediated transport"/>
    <property type="evidence" value="ECO:0007669"/>
    <property type="project" value="TreeGrafter"/>
</dbReference>
<name>A0A9P0LI76_ACAOB</name>
<protein>
    <recommendedName>
        <fullName evidence="4">RAD50-interacting protein 1</fullName>
    </recommendedName>
</protein>
<dbReference type="PROSITE" id="PS51386">
    <property type="entry name" value="RINT1_TIP20"/>
    <property type="match status" value="1"/>
</dbReference>
<dbReference type="FunFam" id="1.20.58.670:FF:000003">
    <property type="entry name" value="RAD50-interacting protein 1"/>
    <property type="match status" value="1"/>
</dbReference>
<evidence type="ECO:0000313" key="2">
    <source>
        <dbReference type="EMBL" id="CAH1997275.1"/>
    </source>
</evidence>
<sequence length="746" mass="85809">MTGLRSHVVQELNEKYGDDLLDLGKCIELQHKLLQEKLEIEREINLENNDSSIAKMVINSEKVIENINAAISEAEEITELIDKDLHNVEEVRTSIHEYKDKTNTVQCLLQYMKVIQQIEYLSTELKTQVAKKDDEQCVTIFANLTEISRNLENFSGKHLYEYLKDCIYFWHNVLKDKLSKDLDEALKLIKWPFTSANFSLVVPLPNHIQKLQIIAEYLLEIEIPSEMATPTVQSALLSEFPPLCLPIQMMLESLKKRFTYHFYGTRQTNREDKPEWYFTQILTWIRDHKDFVEQYIQPVVEKLGYHHIDAKLELVRGLVQIAVEKLNSDIPNIQYDDYTFSHTVDEALGFDKELRETYDYPSNQPSILSVLTQAHVFIKWLNMEKKYATEKTDGMLPPNSSEAFSPLASDVEDLKVTACADAFITLLQTITARYESLPQPGHRLQFLELQIELLDDFRVRLLQLVNAEMGDIIESKVPAIANTLYYIENVLIDWGATLHFLNLYYYKSQLESGKSPRSPLTPESEDSISDVDLDSETAFADTLSLYKHMRKDLLHTLSETVIMEAKSKSRAYTRELWSAMKVEREFRSLSLTPSACPMFEVLSKRLHQLQKALHATLFNKVWRSVAQQLDAHLFEDLVLDNRFSDGGALQLKFDVTRNLVPLFAQFSDRANNYFTQLIESCNLLNISKGSALLLRETLLALEGATGVEDMRGKALKEIGVNTFSPKLSVTILNQRADITVNRVLID</sequence>
<evidence type="ECO:0000313" key="3">
    <source>
        <dbReference type="Proteomes" id="UP001152888"/>
    </source>
</evidence>
<dbReference type="InterPro" id="IPR042044">
    <property type="entry name" value="EXOC6PINT-1/Sec15/Tip20_C_dom2"/>
</dbReference>
<dbReference type="Pfam" id="PF04437">
    <property type="entry name" value="RINT1_TIP1"/>
    <property type="match status" value="1"/>
</dbReference>
<proteinExistence type="inferred from homology"/>
<comment type="similarity">
    <text evidence="1">Belongs to the RINT1 family.</text>
</comment>
<dbReference type="OrthoDB" id="2189254at2759"/>
<dbReference type="AlphaFoldDB" id="A0A9P0LI76"/>
<dbReference type="Proteomes" id="UP001152888">
    <property type="component" value="Unassembled WGS sequence"/>
</dbReference>
<keyword evidence="3" id="KW-1185">Reference proteome</keyword>
<gene>
    <name evidence="2" type="ORF">ACAOBT_LOCUS23653</name>
</gene>
<evidence type="ECO:0000256" key="1">
    <source>
        <dbReference type="ARBA" id="ARBA00061158"/>
    </source>
</evidence>
<dbReference type="Gene3D" id="1.20.58.670">
    <property type="entry name" value="Dsl1p vesicle tethering complex, Tip20p subunit, domain D"/>
    <property type="match status" value="1"/>
</dbReference>
<evidence type="ECO:0008006" key="4">
    <source>
        <dbReference type="Google" id="ProtNLM"/>
    </source>
</evidence>
<reference evidence="2" key="1">
    <citation type="submission" date="2022-03" db="EMBL/GenBank/DDBJ databases">
        <authorList>
            <person name="Sayadi A."/>
        </authorList>
    </citation>
    <scope>NUCLEOTIDE SEQUENCE</scope>
</reference>
<organism evidence="2 3">
    <name type="scientific">Acanthoscelides obtectus</name>
    <name type="common">Bean weevil</name>
    <name type="synonym">Bruchus obtectus</name>
    <dbReference type="NCBI Taxonomy" id="200917"/>
    <lineage>
        <taxon>Eukaryota</taxon>
        <taxon>Metazoa</taxon>
        <taxon>Ecdysozoa</taxon>
        <taxon>Arthropoda</taxon>
        <taxon>Hexapoda</taxon>
        <taxon>Insecta</taxon>
        <taxon>Pterygota</taxon>
        <taxon>Neoptera</taxon>
        <taxon>Endopterygota</taxon>
        <taxon>Coleoptera</taxon>
        <taxon>Polyphaga</taxon>
        <taxon>Cucujiformia</taxon>
        <taxon>Chrysomeloidea</taxon>
        <taxon>Chrysomelidae</taxon>
        <taxon>Bruchinae</taxon>
        <taxon>Bruchini</taxon>
        <taxon>Acanthoscelides</taxon>
    </lineage>
</organism>
<comment type="caution">
    <text evidence="2">The sequence shown here is derived from an EMBL/GenBank/DDBJ whole genome shotgun (WGS) entry which is preliminary data.</text>
</comment>
<dbReference type="PANTHER" id="PTHR13520">
    <property type="entry name" value="RAD50-INTERACTING PROTEIN 1 RINT-1"/>
    <property type="match status" value="1"/>
</dbReference>
<dbReference type="EMBL" id="CAKOFQ010007281">
    <property type="protein sequence ID" value="CAH1997275.1"/>
    <property type="molecule type" value="Genomic_DNA"/>
</dbReference>
<accession>A0A9P0LI76</accession>
<dbReference type="InterPro" id="IPR007528">
    <property type="entry name" value="RINT1_Tip20"/>
</dbReference>
<dbReference type="PANTHER" id="PTHR13520:SF0">
    <property type="entry name" value="RAD50-INTERACTING PROTEIN 1"/>
    <property type="match status" value="1"/>
</dbReference>
<dbReference type="GO" id="GO:0070939">
    <property type="term" value="C:Dsl1/NZR complex"/>
    <property type="evidence" value="ECO:0007669"/>
    <property type="project" value="InterPro"/>
</dbReference>
<dbReference type="GO" id="GO:0006888">
    <property type="term" value="P:endoplasmic reticulum to Golgi vesicle-mediated transport"/>
    <property type="evidence" value="ECO:0007669"/>
    <property type="project" value="InterPro"/>
</dbReference>
<dbReference type="GO" id="GO:0006890">
    <property type="term" value="P:retrograde vesicle-mediated transport, Golgi to endoplasmic reticulum"/>
    <property type="evidence" value="ECO:0007669"/>
    <property type="project" value="InterPro"/>
</dbReference>